<proteinExistence type="inferred from homology"/>
<dbReference type="WBParaSite" id="PTRK_0001631500.1">
    <property type="protein sequence ID" value="PTRK_0001631500.1"/>
    <property type="gene ID" value="PTRK_0001631500"/>
</dbReference>
<evidence type="ECO:0000256" key="9">
    <source>
        <dbReference type="SAM" id="Phobius"/>
    </source>
</evidence>
<dbReference type="GO" id="GO:0030322">
    <property type="term" value="P:stabilization of membrane potential"/>
    <property type="evidence" value="ECO:0007669"/>
    <property type="project" value="TreeGrafter"/>
</dbReference>
<evidence type="ECO:0000256" key="6">
    <source>
        <dbReference type="ARBA" id="ARBA00023136"/>
    </source>
</evidence>
<dbReference type="GO" id="GO:0022841">
    <property type="term" value="F:potassium ion leak channel activity"/>
    <property type="evidence" value="ECO:0007669"/>
    <property type="project" value="TreeGrafter"/>
</dbReference>
<dbReference type="Gene3D" id="1.10.287.70">
    <property type="match status" value="1"/>
</dbReference>
<dbReference type="InterPro" id="IPR003280">
    <property type="entry name" value="2pore_dom_K_chnl"/>
</dbReference>
<reference evidence="12" key="1">
    <citation type="submission" date="2017-02" db="UniProtKB">
        <authorList>
            <consortium name="WormBaseParasite"/>
        </authorList>
    </citation>
    <scope>IDENTIFICATION</scope>
</reference>
<keyword evidence="5 8" id="KW-0406">Ion transport</keyword>
<feature type="transmembrane region" description="Helical" evidence="9">
    <location>
        <begin position="16"/>
        <end position="37"/>
    </location>
</feature>
<feature type="transmembrane region" description="Helical" evidence="9">
    <location>
        <begin position="363"/>
        <end position="387"/>
    </location>
</feature>
<evidence type="ECO:0000313" key="12">
    <source>
        <dbReference type="WBParaSite" id="PTRK_0001631500.1"/>
    </source>
</evidence>
<dbReference type="AlphaFoldDB" id="A0A0N5A3W1"/>
<evidence type="ECO:0000256" key="1">
    <source>
        <dbReference type="ARBA" id="ARBA00004141"/>
    </source>
</evidence>
<accession>A0A0N5A3W1</accession>
<evidence type="ECO:0000256" key="7">
    <source>
        <dbReference type="ARBA" id="ARBA00023303"/>
    </source>
</evidence>
<evidence type="ECO:0000259" key="10">
    <source>
        <dbReference type="Pfam" id="PF07885"/>
    </source>
</evidence>
<organism evidence="11 12">
    <name type="scientific">Parastrongyloides trichosuri</name>
    <name type="common">Possum-specific nematode worm</name>
    <dbReference type="NCBI Taxonomy" id="131310"/>
    <lineage>
        <taxon>Eukaryota</taxon>
        <taxon>Metazoa</taxon>
        <taxon>Ecdysozoa</taxon>
        <taxon>Nematoda</taxon>
        <taxon>Chromadorea</taxon>
        <taxon>Rhabditida</taxon>
        <taxon>Tylenchina</taxon>
        <taxon>Panagrolaimomorpha</taxon>
        <taxon>Strongyloidoidea</taxon>
        <taxon>Strongyloididae</taxon>
        <taxon>Parastrongyloides</taxon>
    </lineage>
</organism>
<dbReference type="Pfam" id="PF07885">
    <property type="entry name" value="Ion_trans_2"/>
    <property type="match status" value="2"/>
</dbReference>
<dbReference type="GO" id="GO:0015271">
    <property type="term" value="F:outward rectifier potassium channel activity"/>
    <property type="evidence" value="ECO:0007669"/>
    <property type="project" value="TreeGrafter"/>
</dbReference>
<keyword evidence="3 8" id="KW-0812">Transmembrane</keyword>
<sequence length="636" mass="72712">MFLPIIFTWIKKNSHIFIHLSMMTGVTLYVLFGAFIMQSLENKNIVKMNEELRNKRDINKFVMNTKNVIVENKENIGINYYKKLNGHELAMLDQKLHPCIIKAMESLYNFSKCQEKHINVAAITNFDDCYKHANLKVQSLIKFVDRYGRPIDIETSNFNAKEMKEIKEQSASVFFKKKFRPGQLKGTKQNGNNSNTDLESQTVLMDWSFGSAIIFTFSVITTIGYGHVAPMTTSGRLFTIFYGLIGVPFTLLTIANVGLFLSHTFKLTAIKIIKWKKYNYNICINRVDLKKKIKQFEKVKTSMKCCLADNNEDNIKKDKLQSVVWCIDEKLNDIQSNYDATSLSSSDNSKEIDESEYAGTIQIIMTLLLAISTFFYILFGAYIVHLYEVDMDFFQAFYFNFITLTTIGLGDFVPQSYNYLAITIAYVFVGMALVTVTLNLLSDILRKLHNFGRKIENVGDVIVWFGGKKMKMANLMQYLVDTLNLPEETLQTMDVDNFIDNAIQKEVGKIESLRPKPFSLSDVADRYSRDIEAEAWFMDATERSSHPASAHINSGKPAKVILETINHKISPISTSNELKIKLETLNDDKTQSPSGTYTRKSSSGVFYRPSTETFSRSIDNTSFEDITLNEKEKSIF</sequence>
<dbReference type="PANTHER" id="PTHR11003:SF273">
    <property type="entry name" value="TWIK FAMILY OF POTASSIUM CHANNELS PROTEIN 9"/>
    <property type="match status" value="1"/>
</dbReference>
<feature type="domain" description="Potassium channel" evidence="10">
    <location>
        <begin position="204"/>
        <end position="261"/>
    </location>
</feature>
<keyword evidence="2 8" id="KW-0813">Transport</keyword>
<keyword evidence="6 9" id="KW-0472">Membrane</keyword>
<feature type="transmembrane region" description="Helical" evidence="9">
    <location>
        <begin position="207"/>
        <end position="228"/>
    </location>
</feature>
<evidence type="ECO:0000256" key="3">
    <source>
        <dbReference type="ARBA" id="ARBA00022692"/>
    </source>
</evidence>
<comment type="similarity">
    <text evidence="8">Belongs to the two pore domain potassium channel (TC 1.A.1.8) family.</text>
</comment>
<evidence type="ECO:0000256" key="8">
    <source>
        <dbReference type="RuleBase" id="RU003857"/>
    </source>
</evidence>
<dbReference type="PANTHER" id="PTHR11003">
    <property type="entry name" value="POTASSIUM CHANNEL, SUBFAMILY K"/>
    <property type="match status" value="1"/>
</dbReference>
<comment type="subcellular location">
    <subcellularLocation>
        <location evidence="1">Membrane</location>
        <topology evidence="1">Multi-pass membrane protein</topology>
    </subcellularLocation>
</comment>
<dbReference type="STRING" id="131310.A0A0N5A3W1"/>
<name>A0A0N5A3W1_PARTI</name>
<dbReference type="SUPFAM" id="SSF81324">
    <property type="entry name" value="Voltage-gated potassium channels"/>
    <property type="match status" value="2"/>
</dbReference>
<dbReference type="Proteomes" id="UP000038045">
    <property type="component" value="Unplaced"/>
</dbReference>
<dbReference type="InterPro" id="IPR013099">
    <property type="entry name" value="K_chnl_dom"/>
</dbReference>
<evidence type="ECO:0000313" key="11">
    <source>
        <dbReference type="Proteomes" id="UP000038045"/>
    </source>
</evidence>
<dbReference type="PRINTS" id="PR01333">
    <property type="entry name" value="2POREKCHANEL"/>
</dbReference>
<keyword evidence="4 9" id="KW-1133">Transmembrane helix</keyword>
<keyword evidence="11" id="KW-1185">Reference proteome</keyword>
<feature type="transmembrane region" description="Helical" evidence="9">
    <location>
        <begin position="240"/>
        <end position="261"/>
    </location>
</feature>
<keyword evidence="7 8" id="KW-0407">Ion channel</keyword>
<evidence type="ECO:0000256" key="5">
    <source>
        <dbReference type="ARBA" id="ARBA00023065"/>
    </source>
</evidence>
<evidence type="ECO:0000256" key="2">
    <source>
        <dbReference type="ARBA" id="ARBA00022448"/>
    </source>
</evidence>
<protein>
    <submittedName>
        <fullName evidence="12">Potassium channel subfamily K member 18</fullName>
    </submittedName>
</protein>
<evidence type="ECO:0000256" key="4">
    <source>
        <dbReference type="ARBA" id="ARBA00022989"/>
    </source>
</evidence>
<feature type="domain" description="Potassium channel" evidence="10">
    <location>
        <begin position="371"/>
        <end position="446"/>
    </location>
</feature>
<dbReference type="GO" id="GO:0005886">
    <property type="term" value="C:plasma membrane"/>
    <property type="evidence" value="ECO:0007669"/>
    <property type="project" value="TreeGrafter"/>
</dbReference>
<feature type="transmembrane region" description="Helical" evidence="9">
    <location>
        <begin position="419"/>
        <end position="441"/>
    </location>
</feature>